<dbReference type="GO" id="GO:0008745">
    <property type="term" value="F:N-acetylmuramoyl-L-alanine amidase activity"/>
    <property type="evidence" value="ECO:0007669"/>
    <property type="project" value="UniProtKB-EC"/>
</dbReference>
<evidence type="ECO:0000256" key="10">
    <source>
        <dbReference type="SAM" id="MobiDB-lite"/>
    </source>
</evidence>
<dbReference type="PANTHER" id="PTHR30404">
    <property type="entry name" value="N-ACETYLMURAMOYL-L-ALANINE AMIDASE"/>
    <property type="match status" value="1"/>
</dbReference>
<dbReference type="CDD" id="cd02696">
    <property type="entry name" value="MurNAc-LAA"/>
    <property type="match status" value="1"/>
</dbReference>
<dbReference type="GO" id="GO:0009253">
    <property type="term" value="P:peptidoglycan catabolic process"/>
    <property type="evidence" value="ECO:0007669"/>
    <property type="project" value="InterPro"/>
</dbReference>
<feature type="signal peptide" evidence="11">
    <location>
        <begin position="1"/>
        <end position="25"/>
    </location>
</feature>
<evidence type="ECO:0000256" key="6">
    <source>
        <dbReference type="ARBA" id="ARBA00022764"/>
    </source>
</evidence>
<sequence>MKRYSLPARLLGLLMLILLPVLSQAAELDELRAWDNGDRTRLVFDLSSEVETNVFTLDDPARLVIDFTDTALETTLDTTGSGSALIRRVRSGVRNGNDLRVVMDLADAVTPHAFKLGPSGGKGHRLVVDLGGAGAGESGALASGDDGDPIEAMIRQQERDARRKLGRSQSGGGEGSGTASTASRTARPHPKRDIVVVIDPGHGGKDPGALGDHSKEKDVVLAIGRRLKAKFDAAPGFKAWLTRDDDTFIPLRGRLRIARERHADFFVSIHADAVGSSSPRGSSVYALSQHGATSETARWLAQTENRSDLIGGTGGDLSLEDKDRMLRGVLLDLSMTATINDSLAAGGDVIRQIAQFNRMHRSRVEQAAFVVLKSPDIPSLLVETGFITNPTEERLLNSASHQQKLTNAVFEGVRSHFMNSPPPDSLLAWQRDQRRGGAADEYRVMAGDTLSGIASSHDVSLSALRRVNDLDGDVVRVGQVLTLP</sequence>
<dbReference type="EMBL" id="RBIN01000009">
    <property type="protein sequence ID" value="RKQ96298.1"/>
    <property type="molecule type" value="Genomic_DNA"/>
</dbReference>
<evidence type="ECO:0000256" key="8">
    <source>
        <dbReference type="ARBA" id="ARBA00023316"/>
    </source>
</evidence>
<comment type="caution">
    <text evidence="13">The sequence shown here is derived from an EMBL/GenBank/DDBJ whole genome shotgun (WGS) entry which is preliminary data.</text>
</comment>
<dbReference type="OrthoDB" id="9806267at2"/>
<comment type="subcellular location">
    <subcellularLocation>
        <location evidence="2">Periplasm</location>
    </subcellularLocation>
</comment>
<dbReference type="InterPro" id="IPR002508">
    <property type="entry name" value="MurNAc-LAA_cat"/>
</dbReference>
<evidence type="ECO:0000313" key="14">
    <source>
        <dbReference type="Proteomes" id="UP000281975"/>
    </source>
</evidence>
<keyword evidence="6" id="KW-0574">Periplasm</keyword>
<dbReference type="InterPro" id="IPR018392">
    <property type="entry name" value="LysM"/>
</dbReference>
<name>A0A420WTB1_9GAMM</name>
<evidence type="ECO:0000256" key="7">
    <source>
        <dbReference type="ARBA" id="ARBA00022801"/>
    </source>
</evidence>
<comment type="similarity">
    <text evidence="3">Belongs to the N-acetylmuramoyl-L-alanine amidase 3 family.</text>
</comment>
<dbReference type="SUPFAM" id="SSF53187">
    <property type="entry name" value="Zn-dependent exopeptidases"/>
    <property type="match status" value="1"/>
</dbReference>
<dbReference type="AlphaFoldDB" id="A0A420WTB1"/>
<dbReference type="SMART" id="SM00646">
    <property type="entry name" value="Ami_3"/>
    <property type="match status" value="1"/>
</dbReference>
<gene>
    <name evidence="13" type="ORF">C7446_2890</name>
</gene>
<dbReference type="InterPro" id="IPR050695">
    <property type="entry name" value="N-acetylmuramoyl_amidase_3"/>
</dbReference>
<dbReference type="PROSITE" id="PS51782">
    <property type="entry name" value="LYSM"/>
    <property type="match status" value="1"/>
</dbReference>
<feature type="region of interest" description="Disordered" evidence="10">
    <location>
        <begin position="159"/>
        <end position="213"/>
    </location>
</feature>
<organism evidence="13 14">
    <name type="scientific">Kushneria sinocarnis</name>
    <dbReference type="NCBI Taxonomy" id="595502"/>
    <lineage>
        <taxon>Bacteria</taxon>
        <taxon>Pseudomonadati</taxon>
        <taxon>Pseudomonadota</taxon>
        <taxon>Gammaproteobacteria</taxon>
        <taxon>Oceanospirillales</taxon>
        <taxon>Halomonadaceae</taxon>
        <taxon>Kushneria</taxon>
    </lineage>
</organism>
<dbReference type="Gene3D" id="2.60.40.3500">
    <property type="match status" value="1"/>
</dbReference>
<dbReference type="GO" id="GO:0030288">
    <property type="term" value="C:outer membrane-bounded periplasmic space"/>
    <property type="evidence" value="ECO:0007669"/>
    <property type="project" value="TreeGrafter"/>
</dbReference>
<keyword evidence="5 11" id="KW-0732">Signal</keyword>
<evidence type="ECO:0000256" key="1">
    <source>
        <dbReference type="ARBA" id="ARBA00001561"/>
    </source>
</evidence>
<dbReference type="InterPro" id="IPR036779">
    <property type="entry name" value="LysM_dom_sf"/>
</dbReference>
<evidence type="ECO:0000256" key="11">
    <source>
        <dbReference type="SAM" id="SignalP"/>
    </source>
</evidence>
<dbReference type="RefSeq" id="WP_121173798.1">
    <property type="nucleotide sequence ID" value="NZ_RBIN01000009.1"/>
</dbReference>
<feature type="domain" description="LysM" evidence="12">
    <location>
        <begin position="440"/>
        <end position="483"/>
    </location>
</feature>
<feature type="chain" id="PRO_5019276981" description="N-acetylmuramoyl-L-alanine amidase AmiC" evidence="11">
    <location>
        <begin position="26"/>
        <end position="484"/>
    </location>
</feature>
<protein>
    <recommendedName>
        <fullName evidence="9">N-acetylmuramoyl-L-alanine amidase AmiC</fullName>
        <ecNumber evidence="4">3.5.1.28</ecNumber>
    </recommendedName>
</protein>
<evidence type="ECO:0000256" key="9">
    <source>
        <dbReference type="ARBA" id="ARBA00074581"/>
    </source>
</evidence>
<dbReference type="SMART" id="SM00257">
    <property type="entry name" value="LysM"/>
    <property type="match status" value="1"/>
</dbReference>
<keyword evidence="14" id="KW-1185">Reference proteome</keyword>
<dbReference type="InterPro" id="IPR021731">
    <property type="entry name" value="AMIN_dom"/>
</dbReference>
<evidence type="ECO:0000256" key="5">
    <source>
        <dbReference type="ARBA" id="ARBA00022729"/>
    </source>
</evidence>
<dbReference type="Proteomes" id="UP000281975">
    <property type="component" value="Unassembled WGS sequence"/>
</dbReference>
<comment type="catalytic activity">
    <reaction evidence="1">
        <text>Hydrolyzes the link between N-acetylmuramoyl residues and L-amino acid residues in certain cell-wall glycopeptides.</text>
        <dbReference type="EC" id="3.5.1.28"/>
    </reaction>
</comment>
<evidence type="ECO:0000256" key="2">
    <source>
        <dbReference type="ARBA" id="ARBA00004418"/>
    </source>
</evidence>
<reference evidence="13 14" key="1">
    <citation type="submission" date="2018-10" db="EMBL/GenBank/DDBJ databases">
        <title>Genomic Encyclopedia of Type Strains, Phase IV (KMG-IV): sequencing the most valuable type-strain genomes for metagenomic binning, comparative biology and taxonomic classification.</title>
        <authorList>
            <person name="Goeker M."/>
        </authorList>
    </citation>
    <scope>NUCLEOTIDE SEQUENCE [LARGE SCALE GENOMIC DNA]</scope>
    <source>
        <strain evidence="13 14">DSM 23229</strain>
    </source>
</reference>
<evidence type="ECO:0000256" key="4">
    <source>
        <dbReference type="ARBA" id="ARBA00011901"/>
    </source>
</evidence>
<dbReference type="Pfam" id="PF11741">
    <property type="entry name" value="AMIN"/>
    <property type="match status" value="1"/>
</dbReference>
<dbReference type="CDD" id="cd00118">
    <property type="entry name" value="LysM"/>
    <property type="match status" value="1"/>
</dbReference>
<dbReference type="Gene3D" id="3.10.350.10">
    <property type="entry name" value="LysM domain"/>
    <property type="match status" value="1"/>
</dbReference>
<dbReference type="EC" id="3.5.1.28" evidence="4"/>
<accession>A0A420WTB1</accession>
<dbReference type="SUPFAM" id="SSF54106">
    <property type="entry name" value="LysM domain"/>
    <property type="match status" value="1"/>
</dbReference>
<keyword evidence="7" id="KW-0378">Hydrolase</keyword>
<dbReference type="PANTHER" id="PTHR30404:SF0">
    <property type="entry name" value="N-ACETYLMURAMOYL-L-ALANINE AMIDASE AMIC"/>
    <property type="match status" value="1"/>
</dbReference>
<evidence type="ECO:0000259" key="12">
    <source>
        <dbReference type="PROSITE" id="PS51782"/>
    </source>
</evidence>
<dbReference type="Gene3D" id="3.40.630.40">
    <property type="entry name" value="Zn-dependent exopeptidases"/>
    <property type="match status" value="1"/>
</dbReference>
<evidence type="ECO:0000313" key="13">
    <source>
        <dbReference type="EMBL" id="RKQ96298.1"/>
    </source>
</evidence>
<dbReference type="FunFam" id="3.40.630.40:FF:000001">
    <property type="entry name" value="N-acetylmuramoyl-L-alanine amidase"/>
    <property type="match status" value="1"/>
</dbReference>
<dbReference type="GO" id="GO:0071555">
    <property type="term" value="P:cell wall organization"/>
    <property type="evidence" value="ECO:0007669"/>
    <property type="project" value="UniProtKB-KW"/>
</dbReference>
<evidence type="ECO:0000256" key="3">
    <source>
        <dbReference type="ARBA" id="ARBA00010860"/>
    </source>
</evidence>
<dbReference type="Pfam" id="PF01476">
    <property type="entry name" value="LysM"/>
    <property type="match status" value="1"/>
</dbReference>
<keyword evidence="8" id="KW-0961">Cell wall biogenesis/degradation</keyword>
<dbReference type="Pfam" id="PF01520">
    <property type="entry name" value="Amidase_3"/>
    <property type="match status" value="1"/>
</dbReference>
<proteinExistence type="inferred from homology"/>